<organism evidence="2 3">
    <name type="scientific">Dreissena polymorpha</name>
    <name type="common">Zebra mussel</name>
    <name type="synonym">Mytilus polymorpha</name>
    <dbReference type="NCBI Taxonomy" id="45954"/>
    <lineage>
        <taxon>Eukaryota</taxon>
        <taxon>Metazoa</taxon>
        <taxon>Spiralia</taxon>
        <taxon>Lophotrochozoa</taxon>
        <taxon>Mollusca</taxon>
        <taxon>Bivalvia</taxon>
        <taxon>Autobranchia</taxon>
        <taxon>Heteroconchia</taxon>
        <taxon>Euheterodonta</taxon>
        <taxon>Imparidentia</taxon>
        <taxon>Neoheterodontei</taxon>
        <taxon>Myida</taxon>
        <taxon>Dreissenoidea</taxon>
        <taxon>Dreissenidae</taxon>
        <taxon>Dreissena</taxon>
    </lineage>
</organism>
<reference evidence="2" key="2">
    <citation type="submission" date="2020-11" db="EMBL/GenBank/DDBJ databases">
        <authorList>
            <person name="McCartney M.A."/>
            <person name="Auch B."/>
            <person name="Kono T."/>
            <person name="Mallez S."/>
            <person name="Becker A."/>
            <person name="Gohl D.M."/>
            <person name="Silverstein K.A.T."/>
            <person name="Koren S."/>
            <person name="Bechman K.B."/>
            <person name="Herman A."/>
            <person name="Abrahante J.E."/>
            <person name="Garbe J."/>
        </authorList>
    </citation>
    <scope>NUCLEOTIDE SEQUENCE</scope>
    <source>
        <strain evidence="2">Duluth1</strain>
        <tissue evidence="2">Whole animal</tissue>
    </source>
</reference>
<reference evidence="2" key="1">
    <citation type="journal article" date="2019" name="bioRxiv">
        <title>The Genome of the Zebra Mussel, Dreissena polymorpha: A Resource for Invasive Species Research.</title>
        <authorList>
            <person name="McCartney M.A."/>
            <person name="Auch B."/>
            <person name="Kono T."/>
            <person name="Mallez S."/>
            <person name="Zhang Y."/>
            <person name="Obille A."/>
            <person name="Becker A."/>
            <person name="Abrahante J.E."/>
            <person name="Garbe J."/>
            <person name="Badalamenti J.P."/>
            <person name="Herman A."/>
            <person name="Mangelson H."/>
            <person name="Liachko I."/>
            <person name="Sullivan S."/>
            <person name="Sone E.D."/>
            <person name="Koren S."/>
            <person name="Silverstein K.A.T."/>
            <person name="Beckman K.B."/>
            <person name="Gohl D.M."/>
        </authorList>
    </citation>
    <scope>NUCLEOTIDE SEQUENCE</scope>
    <source>
        <strain evidence="2">Duluth1</strain>
        <tissue evidence="2">Whole animal</tissue>
    </source>
</reference>
<dbReference type="EMBL" id="JAIWYP010000004">
    <property type="protein sequence ID" value="KAH3839697.1"/>
    <property type="molecule type" value="Genomic_DNA"/>
</dbReference>
<proteinExistence type="predicted"/>
<dbReference type="AlphaFoldDB" id="A0A9D4KI74"/>
<name>A0A9D4KI74_DREPO</name>
<dbReference type="Proteomes" id="UP000828390">
    <property type="component" value="Unassembled WGS sequence"/>
</dbReference>
<evidence type="ECO:0000313" key="3">
    <source>
        <dbReference type="Proteomes" id="UP000828390"/>
    </source>
</evidence>
<feature type="region of interest" description="Disordered" evidence="1">
    <location>
        <begin position="84"/>
        <end position="105"/>
    </location>
</feature>
<sequence>MIWANFLTKFHEDRTRSTKVPEGRTDGQRQNNIPPPMAGDNKIKINDRHIIFKLKKSVPQFGLSERTEQKCHYLCKSHTALLSSDNHLVDGPTDRPTYRQTDRPT</sequence>
<comment type="caution">
    <text evidence="2">The sequence shown here is derived from an EMBL/GenBank/DDBJ whole genome shotgun (WGS) entry which is preliminary data.</text>
</comment>
<feature type="region of interest" description="Disordered" evidence="1">
    <location>
        <begin position="13"/>
        <end position="42"/>
    </location>
</feature>
<gene>
    <name evidence="2" type="ORF">DPMN_113130</name>
</gene>
<evidence type="ECO:0000313" key="2">
    <source>
        <dbReference type="EMBL" id="KAH3839697.1"/>
    </source>
</evidence>
<keyword evidence="3" id="KW-1185">Reference proteome</keyword>
<evidence type="ECO:0000256" key="1">
    <source>
        <dbReference type="SAM" id="MobiDB-lite"/>
    </source>
</evidence>
<feature type="compositionally biased region" description="Basic and acidic residues" evidence="1">
    <location>
        <begin position="92"/>
        <end position="105"/>
    </location>
</feature>
<feature type="compositionally biased region" description="Basic and acidic residues" evidence="1">
    <location>
        <begin position="13"/>
        <end position="27"/>
    </location>
</feature>
<accession>A0A9D4KI74</accession>
<protein>
    <submittedName>
        <fullName evidence="2">Uncharacterized protein</fullName>
    </submittedName>
</protein>